<sequence>MTIADVLQSTSEWPVDNVAGAVITTNGVKTAGDTSRVFSLASVSKLVTAYAVLLAAEEGAFDLDDSVPSSLLPEFDATPSFRELLSHASGIAFQQRIEEKPARTRRIYSSAGYEVLADAITETTTIPFADYVREGICEPLRIEISIEGSAGHGFKASVDALIGLAQEFLSPQLLSEGMVEEALTPQYPDLAGIVPGYGRFNPCTWGLGFSLEGDKSQQRETHAHWIGRSMPEDTAGHFGQSGTFLWFHRPTGRAAVVLTDRPFGDWAKQRWDTFNDSLWEAAREK</sequence>
<dbReference type="InterPro" id="IPR050789">
    <property type="entry name" value="Diverse_Enzym_Activities"/>
</dbReference>
<dbReference type="OrthoDB" id="3336932at2"/>
<dbReference type="Gene3D" id="3.40.710.10">
    <property type="entry name" value="DD-peptidase/beta-lactamase superfamily"/>
    <property type="match status" value="1"/>
</dbReference>
<keyword evidence="3" id="KW-1185">Reference proteome</keyword>
<protein>
    <submittedName>
        <fullName evidence="2">Beta-lactamase</fullName>
    </submittedName>
</protein>
<dbReference type="KEGG" id="cuo:CUROG_03430"/>
<dbReference type="SUPFAM" id="SSF56601">
    <property type="entry name" value="beta-lactamase/transpeptidase-like"/>
    <property type="match status" value="1"/>
</dbReference>
<reference evidence="3" key="1">
    <citation type="submission" date="2019-10" db="EMBL/GenBank/DDBJ databases">
        <title>Complete genome sequence of Corynebacterium urogenitalis DSM 108747, isolated from the genital tract of a cow.</title>
        <authorList>
            <person name="Ruckert C."/>
            <person name="Ballas P."/>
            <person name="Wagener K."/>
            <person name="Drillich M."/>
            <person name="Kaempfer P."/>
            <person name="Busse H.-J."/>
            <person name="Ehling-Schulz M."/>
        </authorList>
    </citation>
    <scope>NUCLEOTIDE SEQUENCE [LARGE SCALE GENOMIC DNA]</scope>
    <source>
        <strain evidence="3">LMM 1652</strain>
    </source>
</reference>
<dbReference type="AlphaFoldDB" id="A0A5J6Z917"/>
<evidence type="ECO:0000259" key="1">
    <source>
        <dbReference type="Pfam" id="PF00144"/>
    </source>
</evidence>
<name>A0A5J6Z917_9CORY</name>
<dbReference type="PANTHER" id="PTHR43283:SF15">
    <property type="entry name" value="CONSERVED PROTEIN"/>
    <property type="match status" value="1"/>
</dbReference>
<organism evidence="2 3">
    <name type="scientific">Corynebacterium urogenitale</name>
    <dbReference type="NCBI Taxonomy" id="2487892"/>
    <lineage>
        <taxon>Bacteria</taxon>
        <taxon>Bacillati</taxon>
        <taxon>Actinomycetota</taxon>
        <taxon>Actinomycetes</taxon>
        <taxon>Mycobacteriales</taxon>
        <taxon>Corynebacteriaceae</taxon>
        <taxon>Corynebacterium</taxon>
    </lineage>
</organism>
<dbReference type="EMBL" id="CP045032">
    <property type="protein sequence ID" value="QFQ02067.1"/>
    <property type="molecule type" value="Genomic_DNA"/>
</dbReference>
<dbReference type="RefSeq" id="WP_151902478.1">
    <property type="nucleotide sequence ID" value="NZ_CP045032.1"/>
</dbReference>
<dbReference type="PANTHER" id="PTHR43283">
    <property type="entry name" value="BETA-LACTAMASE-RELATED"/>
    <property type="match status" value="1"/>
</dbReference>
<dbReference type="Proteomes" id="UP000326711">
    <property type="component" value="Chromosome"/>
</dbReference>
<dbReference type="Pfam" id="PF00144">
    <property type="entry name" value="Beta-lactamase"/>
    <property type="match status" value="1"/>
</dbReference>
<gene>
    <name evidence="2" type="ORF">CUROG_03430</name>
</gene>
<dbReference type="InterPro" id="IPR012338">
    <property type="entry name" value="Beta-lactam/transpept-like"/>
</dbReference>
<dbReference type="InterPro" id="IPR001466">
    <property type="entry name" value="Beta-lactam-related"/>
</dbReference>
<evidence type="ECO:0000313" key="3">
    <source>
        <dbReference type="Proteomes" id="UP000326711"/>
    </source>
</evidence>
<proteinExistence type="predicted"/>
<evidence type="ECO:0000313" key="2">
    <source>
        <dbReference type="EMBL" id="QFQ02067.1"/>
    </source>
</evidence>
<accession>A0A5J6Z917</accession>
<feature type="domain" description="Beta-lactamase-related" evidence="1">
    <location>
        <begin position="34"/>
        <end position="267"/>
    </location>
</feature>